<gene>
    <name evidence="2" type="ORF">OSV15_17850</name>
</gene>
<name>A0AA47E0Z1_9GAMM</name>
<accession>A0AA47E0Z1</accession>
<dbReference type="InterPro" id="IPR021218">
    <property type="entry name" value="DUF2784"/>
</dbReference>
<keyword evidence="1" id="KW-0812">Transmembrane</keyword>
<dbReference type="Proteomes" id="UP001164632">
    <property type="component" value="Chromosome"/>
</dbReference>
<sequence>MLYRVGADAVLLLHLGFILFVLFGGLLVAWKRGFVLLHIPAIAWGVFVELTGRPCPLTYWENLLRRLAGDAGYEAGFIEHYLLPLIYPAWLSIPVQYVLAAIVLLVNLLIYGWLLWRRRRRGTKQSPVRARRGA</sequence>
<organism evidence="2 3">
    <name type="scientific">Stutzerimonas frequens</name>
    <dbReference type="NCBI Taxonomy" id="2968969"/>
    <lineage>
        <taxon>Bacteria</taxon>
        <taxon>Pseudomonadati</taxon>
        <taxon>Pseudomonadota</taxon>
        <taxon>Gammaproteobacteria</taxon>
        <taxon>Pseudomonadales</taxon>
        <taxon>Pseudomonadaceae</taxon>
        <taxon>Stutzerimonas</taxon>
    </lineage>
</organism>
<dbReference type="EMBL" id="CP113257">
    <property type="protein sequence ID" value="WAE51520.1"/>
    <property type="molecule type" value="Genomic_DNA"/>
</dbReference>
<reference evidence="2" key="1">
    <citation type="submission" date="2022-11" db="EMBL/GenBank/DDBJ databases">
        <title>Genomic of Pseudomonas TF18.</title>
        <authorList>
            <person name="Liu T."/>
        </authorList>
    </citation>
    <scope>NUCLEOTIDE SEQUENCE</scope>
    <source>
        <strain evidence="2">TF18</strain>
    </source>
</reference>
<evidence type="ECO:0000256" key="1">
    <source>
        <dbReference type="SAM" id="Phobius"/>
    </source>
</evidence>
<proteinExistence type="predicted"/>
<keyword evidence="1" id="KW-1133">Transmembrane helix</keyword>
<dbReference type="RefSeq" id="WP_200593217.1">
    <property type="nucleotide sequence ID" value="NZ_CP113257.1"/>
</dbReference>
<dbReference type="AlphaFoldDB" id="A0AA47E0Z1"/>
<dbReference type="Pfam" id="PF10861">
    <property type="entry name" value="DUF2784"/>
    <property type="match status" value="1"/>
</dbReference>
<evidence type="ECO:0000313" key="2">
    <source>
        <dbReference type="EMBL" id="WAE51520.1"/>
    </source>
</evidence>
<protein>
    <submittedName>
        <fullName evidence="2">DUF2784 domain-containing protein</fullName>
    </submittedName>
</protein>
<feature type="transmembrane region" description="Helical" evidence="1">
    <location>
        <begin position="12"/>
        <end position="30"/>
    </location>
</feature>
<keyword evidence="1" id="KW-0472">Membrane</keyword>
<feature type="transmembrane region" description="Helical" evidence="1">
    <location>
        <begin position="97"/>
        <end position="116"/>
    </location>
</feature>
<evidence type="ECO:0000313" key="3">
    <source>
        <dbReference type="Proteomes" id="UP001164632"/>
    </source>
</evidence>